<dbReference type="Proteomes" id="UP000218231">
    <property type="component" value="Unassembled WGS sequence"/>
</dbReference>
<evidence type="ECO:0000259" key="9">
    <source>
        <dbReference type="Pfam" id="PF00105"/>
    </source>
</evidence>
<evidence type="ECO:0000313" key="10">
    <source>
        <dbReference type="EMBL" id="PAV84953.1"/>
    </source>
</evidence>
<keyword evidence="5" id="KW-0238">DNA-binding</keyword>
<dbReference type="GO" id="GO:0003700">
    <property type="term" value="F:DNA-binding transcription factor activity"/>
    <property type="evidence" value="ECO:0007669"/>
    <property type="project" value="InterPro"/>
</dbReference>
<evidence type="ECO:0000256" key="7">
    <source>
        <dbReference type="ARBA" id="ARBA00023170"/>
    </source>
</evidence>
<evidence type="ECO:0000256" key="4">
    <source>
        <dbReference type="ARBA" id="ARBA00023015"/>
    </source>
</evidence>
<evidence type="ECO:0000313" key="11">
    <source>
        <dbReference type="Proteomes" id="UP000218231"/>
    </source>
</evidence>
<keyword evidence="3" id="KW-0862">Zinc</keyword>
<evidence type="ECO:0000256" key="2">
    <source>
        <dbReference type="ARBA" id="ARBA00022771"/>
    </source>
</evidence>
<dbReference type="InterPro" id="IPR013088">
    <property type="entry name" value="Znf_NHR/GATA"/>
</dbReference>
<dbReference type="Pfam" id="PF00105">
    <property type="entry name" value="zf-C4"/>
    <property type="match status" value="1"/>
</dbReference>
<sequence>MIRYGVIMIENGPRTSIYFDKNGILSIVLPTALPPEEAREPFQNGVPTTQHSSKLKSQFGCEFSFAAAENNGIVNAQFHNLPAHVIPNPTMQQPLQTNLVECYRSQGQKKDLEWVNQLKIATYNSYLNSIINPNIRHLDLINDARRQCEVCGEKYEGFMRYTKKVCRYCASFFTTARKEPELLVCQSGTYQCPVIQKERRLHSDSQLRTALASAISTHKYLRSRLLFPHLFL</sequence>
<keyword evidence="2" id="KW-0863">Zinc-finger</keyword>
<comment type="caution">
    <text evidence="10">The sequence shown here is derived from an EMBL/GenBank/DDBJ whole genome shotgun (WGS) entry which is preliminary data.</text>
</comment>
<organism evidence="10 11">
    <name type="scientific">Diploscapter pachys</name>
    <dbReference type="NCBI Taxonomy" id="2018661"/>
    <lineage>
        <taxon>Eukaryota</taxon>
        <taxon>Metazoa</taxon>
        <taxon>Ecdysozoa</taxon>
        <taxon>Nematoda</taxon>
        <taxon>Chromadorea</taxon>
        <taxon>Rhabditida</taxon>
        <taxon>Rhabditina</taxon>
        <taxon>Rhabditomorpha</taxon>
        <taxon>Rhabditoidea</taxon>
        <taxon>Rhabditidae</taxon>
        <taxon>Diploscapter</taxon>
    </lineage>
</organism>
<dbReference type="InterPro" id="IPR001628">
    <property type="entry name" value="Znf_hrmn_rcpt"/>
</dbReference>
<keyword evidence="11" id="KW-1185">Reference proteome</keyword>
<name>A0A2A2LFJ3_9BILA</name>
<keyword evidence="7" id="KW-0675">Receptor</keyword>
<reference evidence="10 11" key="1">
    <citation type="journal article" date="2017" name="Curr. Biol.">
        <title>Genome architecture and evolution of a unichromosomal asexual nematode.</title>
        <authorList>
            <person name="Fradin H."/>
            <person name="Zegar C."/>
            <person name="Gutwein M."/>
            <person name="Lucas J."/>
            <person name="Kovtun M."/>
            <person name="Corcoran D."/>
            <person name="Baugh L.R."/>
            <person name="Kiontke K."/>
            <person name="Gunsalus K."/>
            <person name="Fitch D.H."/>
            <person name="Piano F."/>
        </authorList>
    </citation>
    <scope>NUCLEOTIDE SEQUENCE [LARGE SCALE GENOMIC DNA]</scope>
    <source>
        <strain evidence="10">PF1309</strain>
    </source>
</reference>
<evidence type="ECO:0000256" key="5">
    <source>
        <dbReference type="ARBA" id="ARBA00023125"/>
    </source>
</evidence>
<keyword evidence="1" id="KW-0479">Metal-binding</keyword>
<protein>
    <recommendedName>
        <fullName evidence="9">Nuclear receptor domain-containing protein</fullName>
    </recommendedName>
</protein>
<feature type="domain" description="Nuclear receptor" evidence="9">
    <location>
        <begin position="147"/>
        <end position="202"/>
    </location>
</feature>
<evidence type="ECO:0000256" key="1">
    <source>
        <dbReference type="ARBA" id="ARBA00022723"/>
    </source>
</evidence>
<dbReference type="AlphaFoldDB" id="A0A2A2LFJ3"/>
<accession>A0A2A2LFJ3</accession>
<evidence type="ECO:0000256" key="3">
    <source>
        <dbReference type="ARBA" id="ARBA00022833"/>
    </source>
</evidence>
<evidence type="ECO:0000256" key="6">
    <source>
        <dbReference type="ARBA" id="ARBA00023163"/>
    </source>
</evidence>
<keyword evidence="6" id="KW-0804">Transcription</keyword>
<keyword evidence="4" id="KW-0805">Transcription regulation</keyword>
<dbReference type="GO" id="GO:0043565">
    <property type="term" value="F:sequence-specific DNA binding"/>
    <property type="evidence" value="ECO:0007669"/>
    <property type="project" value="InterPro"/>
</dbReference>
<dbReference type="EMBL" id="LIAE01006810">
    <property type="protein sequence ID" value="PAV84953.1"/>
    <property type="molecule type" value="Genomic_DNA"/>
</dbReference>
<dbReference type="Gene3D" id="3.30.50.10">
    <property type="entry name" value="Erythroid Transcription Factor GATA-1, subunit A"/>
    <property type="match status" value="1"/>
</dbReference>
<keyword evidence="8" id="KW-0539">Nucleus</keyword>
<proteinExistence type="predicted"/>
<evidence type="ECO:0000256" key="8">
    <source>
        <dbReference type="ARBA" id="ARBA00023242"/>
    </source>
</evidence>
<dbReference type="GO" id="GO:0008270">
    <property type="term" value="F:zinc ion binding"/>
    <property type="evidence" value="ECO:0007669"/>
    <property type="project" value="UniProtKB-KW"/>
</dbReference>
<gene>
    <name evidence="10" type="ORF">WR25_08509</name>
</gene>